<protein>
    <submittedName>
        <fullName evidence="1">Uncharacterized protein</fullName>
    </submittedName>
</protein>
<evidence type="ECO:0000313" key="2">
    <source>
        <dbReference type="Proteomes" id="UP001190825"/>
    </source>
</evidence>
<proteinExistence type="predicted"/>
<evidence type="ECO:0000313" key="1">
    <source>
        <dbReference type="EMBL" id="PLU03813.1"/>
    </source>
</evidence>
<dbReference type="EMBL" id="NBUC01000067">
    <property type="protein sequence ID" value="PLU03813.1"/>
    <property type="molecule type" value="Genomic_DNA"/>
</dbReference>
<reference evidence="1 2" key="1">
    <citation type="journal article" date="2018" name="FEMS Microbiol. Ecol.">
        <title>Co-invading symbiotic mutualists of Medicago polymorpha retain high ancestral diversity and contain diverse accessory genomes.</title>
        <authorList>
            <person name="Porter S.S."/>
            <person name="Faber-Hammond J.J."/>
            <person name="Friesen M.L."/>
        </authorList>
    </citation>
    <scope>NUCLEOTIDE SEQUENCE [LARGE SCALE GENOMIC DNA]</scope>
    <source>
        <strain evidence="1 2">Str16</strain>
    </source>
</reference>
<dbReference type="RefSeq" id="WP_101779767.1">
    <property type="nucleotide sequence ID" value="NZ_NBUC01000067.1"/>
</dbReference>
<sequence>MDTPVIPLAEQIKAKHPETGKPITIVGVDASMFSPRLIVIHRGPDGIFAEVIDYADNLTPQAA</sequence>
<keyword evidence="2" id="KW-1185">Reference proteome</keyword>
<gene>
    <name evidence="1" type="ORF">BMJ33_12990</name>
</gene>
<organism evidence="1 2">
    <name type="scientific">Sinorhizobium medicae</name>
    <dbReference type="NCBI Taxonomy" id="110321"/>
    <lineage>
        <taxon>Bacteria</taxon>
        <taxon>Pseudomonadati</taxon>
        <taxon>Pseudomonadota</taxon>
        <taxon>Alphaproteobacteria</taxon>
        <taxon>Hyphomicrobiales</taxon>
        <taxon>Rhizobiaceae</taxon>
        <taxon>Sinorhizobium/Ensifer group</taxon>
        <taxon>Sinorhizobium</taxon>
    </lineage>
</organism>
<name>A0ABX4TLV7_9HYPH</name>
<accession>A0ABX4TLV7</accession>
<comment type="caution">
    <text evidence="1">The sequence shown here is derived from an EMBL/GenBank/DDBJ whole genome shotgun (WGS) entry which is preliminary data.</text>
</comment>
<dbReference type="Proteomes" id="UP001190825">
    <property type="component" value="Unassembled WGS sequence"/>
</dbReference>